<evidence type="ECO:0000256" key="1">
    <source>
        <dbReference type="ARBA" id="ARBA00008996"/>
    </source>
</evidence>
<comment type="similarity">
    <text evidence="1">Belongs to the geminiviridae protein AC4/C4 family.</text>
</comment>
<dbReference type="EMBL" id="KJ939859">
    <property type="protein sequence ID" value="AIN36235.1"/>
    <property type="molecule type" value="Genomic_DNA"/>
</dbReference>
<dbReference type="InterPro" id="IPR002488">
    <property type="entry name" value="Gemini_C4"/>
</dbReference>
<name>A0A088MQP7_9GEMI</name>
<dbReference type="EMBL" id="KJ939891">
    <property type="protein sequence ID" value="AIN36395.1"/>
    <property type="molecule type" value="Genomic_DNA"/>
</dbReference>
<accession>A0A088MQP7</accession>
<evidence type="ECO:0000256" key="2">
    <source>
        <dbReference type="ARBA" id="ARBA00022581"/>
    </source>
</evidence>
<protein>
    <submittedName>
        <fullName evidence="3">AC4</fullName>
    </submittedName>
</protein>
<proteinExistence type="inferred from homology"/>
<reference evidence="3" key="1">
    <citation type="journal article" date="2014" name="J. Gen. Virol.">
        <title>Contrasting genetic structure between two begomoviruses infecting the same leguminous hosts.</title>
        <authorList>
            <person name="Sobrinho R.R."/>
            <person name="Xavier C.A."/>
            <person name="Pereira H.M."/>
            <person name="Lima G.S."/>
            <person name="Assuncao I.P."/>
            <person name="Mizubuti E.S."/>
            <person name="Duffy S."/>
            <person name="Zerbini F.M."/>
        </authorList>
    </citation>
    <scope>NUCLEOTIDE SEQUENCE</scope>
    <source>
        <strain evidence="3">BR:Sti1:11</strain>
        <strain evidence="4">BR:Sti34:11</strain>
    </source>
</reference>
<evidence type="ECO:0000313" key="4">
    <source>
        <dbReference type="EMBL" id="AIN36395.1"/>
    </source>
</evidence>
<keyword evidence="2" id="KW-0945">Host-virus interaction</keyword>
<organism evidence="3">
    <name type="scientific">Macroptilium yellow spot virus</name>
    <dbReference type="NCBI Taxonomy" id="1129034"/>
    <lineage>
        <taxon>Viruses</taxon>
        <taxon>Monodnaviria</taxon>
        <taxon>Shotokuvirae</taxon>
        <taxon>Cressdnaviricota</taxon>
        <taxon>Repensiviricetes</taxon>
        <taxon>Geplafuvirales</taxon>
        <taxon>Geminiviridae</taxon>
        <taxon>Begomovirus</taxon>
        <taxon>Begomovirus macroptilimaculae</taxon>
    </lineage>
</organism>
<evidence type="ECO:0000313" key="3">
    <source>
        <dbReference type="EMBL" id="AIN36235.1"/>
    </source>
</evidence>
<sequence>MGSLISMLCCNSKVSSHARIADSSTCDIPVIQMFVMENTNHASHPPTPNHILRRTEITSNGVIFRSTEDLLEEVNRQLTIHMQRH</sequence>
<dbReference type="Pfam" id="PF01492">
    <property type="entry name" value="Gemini_C4"/>
    <property type="match status" value="1"/>
</dbReference>